<dbReference type="InterPro" id="IPR036388">
    <property type="entry name" value="WH-like_DNA-bd_sf"/>
</dbReference>
<keyword evidence="5" id="KW-1185">Reference proteome</keyword>
<dbReference type="GeneID" id="98568608"/>
<reference evidence="4 5" key="1">
    <citation type="submission" date="2017-05" db="EMBL/GenBank/DDBJ databases">
        <title>Vagococcus spp. assemblies.</title>
        <authorList>
            <person name="Gulvik C.A."/>
        </authorList>
    </citation>
    <scope>NUCLEOTIDE SEQUENCE [LARGE SCALE GENOMIC DNA]</scope>
    <source>
        <strain evidence="4 5">NCFB 2777</strain>
    </source>
</reference>
<sequence>MKIEDFLEKKESFQVQIIKALILASGQLSYQSLRSHLGISKGSLESYLGEIVDYLETHGEDCYLTNDGQKVELFLSGDFPIFNVYRDYVTRSLKYQLLDYVFQHREFTVVKITSDLAISESSLFRKIKEVNDLLKEFNLQIKNGSLQGEELQIRYFYFQLYWSLTPYRSFQANLLSDQNLRLINGVEKELEIKINEFSRIRLSLWLTISKKRATLTDKKYQGIKGKMKDYQKDSLYLKVRRLVLLYFSRYSIEVGEEESMLHYVFLTSMSILSEKDFSTYDLFRSKRTPTAVVDTLLRETVLLHYRPRKPSIALERQMSYYLSQINSRLYFFEGDIEVYDQAHFIARENKFLGSNLAKLSQELLKTALAYFDQPSVEKDTLQKVTLLEYGNVLGIMDLKISKELTIGIDLRLTEVYSEILSQLLMLNLKNLVGVTVENYRGNRDYDLVITNTLPLAGYSGLTETYVISEFASAYDIKKIKERISELKM</sequence>
<comment type="caution">
    <text evidence="4">The sequence shown here is derived from an EMBL/GenBank/DDBJ whole genome shotgun (WGS) entry which is preliminary data.</text>
</comment>
<dbReference type="OrthoDB" id="2192016at2"/>
<feature type="domain" description="Mga helix-turn-helix" evidence="3">
    <location>
        <begin position="83"/>
        <end position="161"/>
    </location>
</feature>
<keyword evidence="2" id="KW-0804">Transcription</keyword>
<gene>
    <name evidence="4" type="ORF">CBF35_09510</name>
</gene>
<evidence type="ECO:0000256" key="1">
    <source>
        <dbReference type="ARBA" id="ARBA00023015"/>
    </source>
</evidence>
<dbReference type="PANTHER" id="PTHR30185:SF18">
    <property type="entry name" value="TRANSCRIPTIONAL REGULATOR MTLR"/>
    <property type="match status" value="1"/>
</dbReference>
<evidence type="ECO:0000313" key="4">
    <source>
        <dbReference type="EMBL" id="RST94770.1"/>
    </source>
</evidence>
<accession>A0A429ZM28</accession>
<dbReference type="EMBL" id="NGJU01000013">
    <property type="protein sequence ID" value="RST94770.1"/>
    <property type="molecule type" value="Genomic_DNA"/>
</dbReference>
<dbReference type="GO" id="GO:0003677">
    <property type="term" value="F:DNA binding"/>
    <property type="evidence" value="ECO:0007669"/>
    <property type="project" value="UniProtKB-KW"/>
</dbReference>
<proteinExistence type="predicted"/>
<protein>
    <submittedName>
        <fullName evidence="4">DNA-binding protein</fullName>
    </submittedName>
</protein>
<dbReference type="PANTHER" id="PTHR30185">
    <property type="entry name" value="CRYPTIC BETA-GLUCOSIDE BGL OPERON ANTITERMINATOR"/>
    <property type="match status" value="1"/>
</dbReference>
<keyword evidence="1" id="KW-0805">Transcription regulation</keyword>
<keyword evidence="4" id="KW-0238">DNA-binding</keyword>
<dbReference type="AlphaFoldDB" id="A0A429ZM28"/>
<evidence type="ECO:0000313" key="5">
    <source>
        <dbReference type="Proteomes" id="UP000287239"/>
    </source>
</evidence>
<evidence type="ECO:0000259" key="3">
    <source>
        <dbReference type="Pfam" id="PF05043"/>
    </source>
</evidence>
<name>A0A429ZM28_9ENTE</name>
<evidence type="ECO:0000256" key="2">
    <source>
        <dbReference type="ARBA" id="ARBA00023163"/>
    </source>
</evidence>
<dbReference type="Pfam" id="PF05043">
    <property type="entry name" value="Mga"/>
    <property type="match status" value="1"/>
</dbReference>
<dbReference type="RefSeq" id="WP_126780483.1">
    <property type="nucleotide sequence ID" value="NZ_CAUQJP010000026.1"/>
</dbReference>
<dbReference type="InterPro" id="IPR007737">
    <property type="entry name" value="Mga_HTH"/>
</dbReference>
<dbReference type="Proteomes" id="UP000287239">
    <property type="component" value="Unassembled WGS sequence"/>
</dbReference>
<dbReference type="InterPro" id="IPR050661">
    <property type="entry name" value="BglG_antiterminators"/>
</dbReference>
<dbReference type="Gene3D" id="1.10.10.10">
    <property type="entry name" value="Winged helix-like DNA-binding domain superfamily/Winged helix DNA-binding domain"/>
    <property type="match status" value="1"/>
</dbReference>
<organism evidence="4 5">
    <name type="scientific">Vagococcus salmoninarum</name>
    <dbReference type="NCBI Taxonomy" id="2739"/>
    <lineage>
        <taxon>Bacteria</taxon>
        <taxon>Bacillati</taxon>
        <taxon>Bacillota</taxon>
        <taxon>Bacilli</taxon>
        <taxon>Lactobacillales</taxon>
        <taxon>Enterococcaceae</taxon>
        <taxon>Vagococcus</taxon>
    </lineage>
</organism>